<feature type="active site" description="Nucleophile" evidence="1">
    <location>
        <position position="117"/>
    </location>
</feature>
<dbReference type="Pfam" id="PF04951">
    <property type="entry name" value="Peptidase_M55"/>
    <property type="match status" value="1"/>
</dbReference>
<dbReference type="SUPFAM" id="SSF63992">
    <property type="entry name" value="Dipeptide transport protein"/>
    <property type="match status" value="1"/>
</dbReference>
<dbReference type="Proteomes" id="UP000252355">
    <property type="component" value="Unassembled WGS sequence"/>
</dbReference>
<keyword evidence="3" id="KW-0378">Hydrolase</keyword>
<sequence length="272" mass="29409">MKLYIVADMEGIAGVVSPAEVEGGNSWETEQARKQFTNEVLAVCQGAIEAGAEEIVINDFHGHGRNLILDRFPSQVMVIRGGFRRTSGFDLLDSSFSGLVLLGAHTRTASVQGVLSHTYSPRLQFEIFGQPVGEFDLLALLAGEKKVPTIMISGDDKTIEQASTNLPSTLGVVTKWAVGTQAALCLHPAQVCQLLKEEIRRAVKQIDKIEPPAITPPIQLLIRPLDVALVDRLSWIPRVKSLPGGAFEFIGESMEEVANVVYGATLLSTPGH</sequence>
<feature type="binding site" evidence="2">
    <location>
        <position position="8"/>
    </location>
    <ligand>
        <name>Zn(2+)</name>
        <dbReference type="ChEBI" id="CHEBI:29105"/>
        <label>1</label>
    </ligand>
</feature>
<comment type="caution">
    <text evidence="3">The sequence shown here is derived from an EMBL/GenBank/DDBJ whole genome shotgun (WGS) entry which is preliminary data.</text>
</comment>
<feature type="binding site" evidence="2">
    <location>
        <position position="61"/>
    </location>
    <ligand>
        <name>Zn(2+)</name>
        <dbReference type="ChEBI" id="CHEBI:29105"/>
        <label>2</label>
    </ligand>
</feature>
<organism evidence="3 4">
    <name type="scientific">Candidatus Ozemobacter sibiricus</name>
    <dbReference type="NCBI Taxonomy" id="2268124"/>
    <lineage>
        <taxon>Bacteria</taxon>
        <taxon>Candidatus Ozemobacteria</taxon>
        <taxon>Candidatus Ozemobacterales</taxon>
        <taxon>Candidatus Ozemobacteraceae</taxon>
        <taxon>Candidatus Ozemobacter</taxon>
    </lineage>
</organism>
<feature type="binding site" evidence="2">
    <location>
        <position position="10"/>
    </location>
    <ligand>
        <name>Zn(2+)</name>
        <dbReference type="ChEBI" id="CHEBI:29105"/>
        <label>1</label>
    </ligand>
</feature>
<dbReference type="PIRSF" id="PIRSF015853">
    <property type="entry name" value="Pep_DppA"/>
    <property type="match status" value="1"/>
</dbReference>
<dbReference type="GO" id="GO:0004177">
    <property type="term" value="F:aminopeptidase activity"/>
    <property type="evidence" value="ECO:0007669"/>
    <property type="project" value="UniProtKB-KW"/>
</dbReference>
<dbReference type="EMBL" id="QOQW01000001">
    <property type="protein sequence ID" value="RCK81593.1"/>
    <property type="molecule type" value="Genomic_DNA"/>
</dbReference>
<dbReference type="Gene3D" id="3.30.1360.130">
    <property type="entry name" value="Dipeptide transport protein"/>
    <property type="match status" value="1"/>
</dbReference>
<dbReference type="InterPro" id="IPR036177">
    <property type="entry name" value="Peptidase_M55_sf"/>
</dbReference>
<dbReference type="InterPro" id="IPR007035">
    <property type="entry name" value="Peptidase_M55"/>
</dbReference>
<keyword evidence="2" id="KW-0862">Zinc</keyword>
<accession>A0A367ZTX0</accession>
<gene>
    <name evidence="3" type="ORF">OZSIB_0727</name>
</gene>
<evidence type="ECO:0000313" key="3">
    <source>
        <dbReference type="EMBL" id="RCK81593.1"/>
    </source>
</evidence>
<dbReference type="Gene3D" id="3.40.50.10780">
    <property type="entry name" value="Dipeptide transport protein"/>
    <property type="match status" value="1"/>
</dbReference>
<dbReference type="GO" id="GO:0046872">
    <property type="term" value="F:metal ion binding"/>
    <property type="evidence" value="ECO:0007669"/>
    <property type="project" value="UniProtKB-KW"/>
</dbReference>
<feature type="binding site" evidence="2">
    <location>
        <position position="8"/>
    </location>
    <ligand>
        <name>Zn(2+)</name>
        <dbReference type="ChEBI" id="CHEBI:29105"/>
        <label>2</label>
    </ligand>
</feature>
<evidence type="ECO:0000256" key="2">
    <source>
        <dbReference type="PIRSR" id="PIRSR015853-2"/>
    </source>
</evidence>
<keyword evidence="3" id="KW-0031">Aminopeptidase</keyword>
<feature type="binding site" evidence="2">
    <location>
        <position position="134"/>
    </location>
    <ligand>
        <name>Zn(2+)</name>
        <dbReference type="ChEBI" id="CHEBI:29105"/>
        <label>2</label>
    </ligand>
</feature>
<evidence type="ECO:0000313" key="4">
    <source>
        <dbReference type="Proteomes" id="UP000252355"/>
    </source>
</evidence>
<reference evidence="3 4" key="1">
    <citation type="submission" date="2018-05" db="EMBL/GenBank/DDBJ databases">
        <title>A metagenomic window into the 2 km-deep terrestrial subsurface aquifer revealed taxonomically and functionally diverse microbial community comprising novel uncultured bacterial lineages.</title>
        <authorList>
            <person name="Kadnikov V.V."/>
            <person name="Mardanov A.V."/>
            <person name="Beletsky A.V."/>
            <person name="Banks D."/>
            <person name="Pimenov N.V."/>
            <person name="Frank Y.A."/>
            <person name="Karnachuk O.V."/>
            <person name="Ravin N.V."/>
        </authorList>
    </citation>
    <scope>NUCLEOTIDE SEQUENCE [LARGE SCALE GENOMIC DNA]</scope>
    <source>
        <strain evidence="3">BY5</strain>
    </source>
</reference>
<protein>
    <submittedName>
        <fullName evidence="3">D-aminopeptidase dipeptide-binding protein DppA</fullName>
    </submittedName>
</protein>
<proteinExistence type="predicted"/>
<evidence type="ECO:0000256" key="1">
    <source>
        <dbReference type="PIRSR" id="PIRSR015853-1"/>
    </source>
</evidence>
<dbReference type="InterPro" id="IPR027476">
    <property type="entry name" value="DppA_N"/>
</dbReference>
<keyword evidence="2" id="KW-0479">Metal-binding</keyword>
<dbReference type="AlphaFoldDB" id="A0A367ZTX0"/>
<feature type="binding site" evidence="2">
    <location>
        <position position="105"/>
    </location>
    <ligand>
        <name>Zn(2+)</name>
        <dbReference type="ChEBI" id="CHEBI:29105"/>
        <label>2</label>
    </ligand>
</feature>
<name>A0A367ZTX0_9BACT</name>
<keyword evidence="3" id="KW-0645">Protease</keyword>